<evidence type="ECO:0000313" key="11">
    <source>
        <dbReference type="RefSeq" id="XP_020551991.1"/>
    </source>
</evidence>
<evidence type="ECO:0000256" key="4">
    <source>
        <dbReference type="ARBA" id="ARBA00023163"/>
    </source>
</evidence>
<dbReference type="CDD" id="cd12288">
    <property type="entry name" value="RRM_La_like_plant"/>
    <property type="match status" value="1"/>
</dbReference>
<feature type="domain" description="RRM" evidence="8">
    <location>
        <begin position="172"/>
        <end position="263"/>
    </location>
</feature>
<reference evidence="11" key="1">
    <citation type="submission" date="2025-08" db="UniProtKB">
        <authorList>
            <consortium name="RefSeq"/>
        </authorList>
    </citation>
    <scope>IDENTIFICATION</scope>
</reference>
<sequence>MAEASGSRWSFKFNAGAPEFVPRSQAQTQLPVTSYLYPYVPYVDGISCGSWIYVADQETTFPVVDPNLASDDNDDELNQIIIKQAEYMFSDMSILANDSFAEYVNKEHQGFVPMDFVSTANKLNSLNVDTQTVARALRSSASSPGLVVSDNGKKVRRKQALTDKEKEDIQLRTVVVENLPDDHSHENIEKLFSVVGSIKSIRICQPQESNTCRSSKGDLVISNKLHALVEYENSEAAEKAAEKLNDERNWRKGMRVRVMLKRSVNVQPKSVLRSRKSDFDMYSDDDQGPSHEDASRANSLKPAEAGENPVGLKRSWSRNRGKPRHSVAIPCAVSSNCPAAGKPTAKGPRMPDGTRGFSMGRGKPLCVPV</sequence>
<protein>
    <submittedName>
        <fullName evidence="11">La-related protein 6C isoform X1</fullName>
    </submittedName>
</protein>
<dbReference type="PROSITE" id="PS50961">
    <property type="entry name" value="HTH_LA"/>
    <property type="match status" value="1"/>
</dbReference>
<keyword evidence="5" id="KW-0539">Nucleus</keyword>
<evidence type="ECO:0000259" key="8">
    <source>
        <dbReference type="PROSITE" id="PS50102"/>
    </source>
</evidence>
<dbReference type="PRINTS" id="PR00302">
    <property type="entry name" value="LUPUSLA"/>
</dbReference>
<dbReference type="PANTHER" id="PTHR22792">
    <property type="entry name" value="LUPUS LA PROTEIN-RELATED"/>
    <property type="match status" value="1"/>
</dbReference>
<dbReference type="Pfam" id="PF00076">
    <property type="entry name" value="RRM_1"/>
    <property type="match status" value="1"/>
</dbReference>
<dbReference type="Gene3D" id="1.10.10.10">
    <property type="entry name" value="Winged helix-like DNA-binding domain superfamily/Winged helix DNA-binding domain"/>
    <property type="match status" value="1"/>
</dbReference>
<keyword evidence="4" id="KW-0804">Transcription</keyword>
<dbReference type="GeneID" id="105169573"/>
<dbReference type="PROSITE" id="PS50102">
    <property type="entry name" value="RRM"/>
    <property type="match status" value="1"/>
</dbReference>
<feature type="domain" description="HTH La-type RNA-binding" evidence="9">
    <location>
        <begin position="71"/>
        <end position="165"/>
    </location>
</feature>
<dbReference type="InterPro" id="IPR036390">
    <property type="entry name" value="WH_DNA-bd_sf"/>
</dbReference>
<proteinExistence type="predicted"/>
<dbReference type="SUPFAM" id="SSF46785">
    <property type="entry name" value="Winged helix' DNA-binding domain"/>
    <property type="match status" value="1"/>
</dbReference>
<dbReference type="InterPro" id="IPR036388">
    <property type="entry name" value="WH-like_DNA-bd_sf"/>
</dbReference>
<dbReference type="GO" id="GO:0006396">
    <property type="term" value="P:RNA processing"/>
    <property type="evidence" value="ECO:0007669"/>
    <property type="project" value="InterPro"/>
</dbReference>
<dbReference type="Pfam" id="PF05383">
    <property type="entry name" value="La"/>
    <property type="match status" value="1"/>
</dbReference>
<dbReference type="GO" id="GO:0003723">
    <property type="term" value="F:RNA binding"/>
    <property type="evidence" value="ECO:0007669"/>
    <property type="project" value="UniProtKB-UniRule"/>
</dbReference>
<accession>A0A8M8V7C2</accession>
<dbReference type="SUPFAM" id="SSF54928">
    <property type="entry name" value="RNA-binding domain, RBD"/>
    <property type="match status" value="1"/>
</dbReference>
<feature type="compositionally biased region" description="Basic residues" evidence="7">
    <location>
        <begin position="315"/>
        <end position="325"/>
    </location>
</feature>
<evidence type="ECO:0000256" key="5">
    <source>
        <dbReference type="ARBA" id="ARBA00023242"/>
    </source>
</evidence>
<keyword evidence="10" id="KW-1185">Reference proteome</keyword>
<dbReference type="OrthoDB" id="435402at2759"/>
<dbReference type="GO" id="GO:1990904">
    <property type="term" value="C:ribonucleoprotein complex"/>
    <property type="evidence" value="ECO:0007669"/>
    <property type="project" value="InterPro"/>
</dbReference>
<evidence type="ECO:0000256" key="7">
    <source>
        <dbReference type="SAM" id="MobiDB-lite"/>
    </source>
</evidence>
<keyword evidence="3" id="KW-0805">Transcription regulation</keyword>
<dbReference type="Gene3D" id="3.30.70.330">
    <property type="match status" value="1"/>
</dbReference>
<feature type="region of interest" description="Disordered" evidence="7">
    <location>
        <begin position="269"/>
        <end position="369"/>
    </location>
</feature>
<dbReference type="InterPro" id="IPR002344">
    <property type="entry name" value="Lupus_La"/>
</dbReference>
<dbReference type="RefSeq" id="XP_020551991.1">
    <property type="nucleotide sequence ID" value="XM_020696332.1"/>
</dbReference>
<keyword evidence="2 6" id="KW-0694">RNA-binding</keyword>
<evidence type="ECO:0000256" key="3">
    <source>
        <dbReference type="ARBA" id="ARBA00023015"/>
    </source>
</evidence>
<dbReference type="InterPro" id="IPR045180">
    <property type="entry name" value="La_dom_prot"/>
</dbReference>
<dbReference type="InterPro" id="IPR012677">
    <property type="entry name" value="Nucleotide-bd_a/b_plait_sf"/>
</dbReference>
<dbReference type="Proteomes" id="UP000504604">
    <property type="component" value="Linkage group LG8"/>
</dbReference>
<dbReference type="AlphaFoldDB" id="A0A8M8V7C2"/>
<dbReference type="InterPro" id="IPR035979">
    <property type="entry name" value="RBD_domain_sf"/>
</dbReference>
<evidence type="ECO:0000259" key="9">
    <source>
        <dbReference type="PROSITE" id="PS50961"/>
    </source>
</evidence>
<dbReference type="PANTHER" id="PTHR22792:SF62">
    <property type="entry name" value="LA-RELATED PROTEIN 7"/>
    <property type="match status" value="1"/>
</dbReference>
<gene>
    <name evidence="11" type="primary">LOC105169573</name>
</gene>
<dbReference type="SMART" id="SM00715">
    <property type="entry name" value="LA"/>
    <property type="match status" value="1"/>
</dbReference>
<organism evidence="10 11">
    <name type="scientific">Sesamum indicum</name>
    <name type="common">Oriental sesame</name>
    <name type="synonym">Sesamum orientale</name>
    <dbReference type="NCBI Taxonomy" id="4182"/>
    <lineage>
        <taxon>Eukaryota</taxon>
        <taxon>Viridiplantae</taxon>
        <taxon>Streptophyta</taxon>
        <taxon>Embryophyta</taxon>
        <taxon>Tracheophyta</taxon>
        <taxon>Spermatophyta</taxon>
        <taxon>Magnoliopsida</taxon>
        <taxon>eudicotyledons</taxon>
        <taxon>Gunneridae</taxon>
        <taxon>Pentapetalae</taxon>
        <taxon>asterids</taxon>
        <taxon>lamiids</taxon>
        <taxon>Lamiales</taxon>
        <taxon>Pedaliaceae</taxon>
        <taxon>Sesamum</taxon>
    </lineage>
</organism>
<evidence type="ECO:0000313" key="10">
    <source>
        <dbReference type="Proteomes" id="UP000504604"/>
    </source>
</evidence>
<evidence type="ECO:0000256" key="1">
    <source>
        <dbReference type="ARBA" id="ARBA00004123"/>
    </source>
</evidence>
<evidence type="ECO:0000256" key="6">
    <source>
        <dbReference type="PROSITE-ProRule" id="PRU00332"/>
    </source>
</evidence>
<dbReference type="InterPro" id="IPR034878">
    <property type="entry name" value="La-rel_plant_RRM"/>
</dbReference>
<dbReference type="SMART" id="SM00360">
    <property type="entry name" value="RRM"/>
    <property type="match status" value="1"/>
</dbReference>
<dbReference type="InterPro" id="IPR006630">
    <property type="entry name" value="La_HTH"/>
</dbReference>
<dbReference type="GO" id="GO:0005634">
    <property type="term" value="C:nucleus"/>
    <property type="evidence" value="ECO:0007669"/>
    <property type="project" value="UniProtKB-SubCell"/>
</dbReference>
<evidence type="ECO:0000256" key="2">
    <source>
        <dbReference type="ARBA" id="ARBA00022884"/>
    </source>
</evidence>
<name>A0A8M8V7C2_SESIN</name>
<dbReference type="InterPro" id="IPR000504">
    <property type="entry name" value="RRM_dom"/>
</dbReference>
<comment type="subcellular location">
    <subcellularLocation>
        <location evidence="1">Nucleus</location>
    </subcellularLocation>
</comment>